<dbReference type="RefSeq" id="WP_220199731.1">
    <property type="nucleotide sequence ID" value="NZ_BNJF01000009.1"/>
</dbReference>
<comment type="caution">
    <text evidence="2">The sequence shown here is derived from an EMBL/GenBank/DDBJ whole genome shotgun (WGS) entry which is preliminary data.</text>
</comment>
<evidence type="ECO:0000313" key="3">
    <source>
        <dbReference type="Proteomes" id="UP000612362"/>
    </source>
</evidence>
<proteinExistence type="predicted"/>
<feature type="transmembrane region" description="Helical" evidence="1">
    <location>
        <begin position="6"/>
        <end position="30"/>
    </location>
</feature>
<keyword evidence="1" id="KW-0472">Membrane</keyword>
<feature type="transmembrane region" description="Helical" evidence="1">
    <location>
        <begin position="139"/>
        <end position="160"/>
    </location>
</feature>
<dbReference type="AlphaFoldDB" id="A0A8J3IDI9"/>
<keyword evidence="1" id="KW-0812">Transmembrane</keyword>
<dbReference type="EMBL" id="BNJF01000009">
    <property type="protein sequence ID" value="GHO50767.1"/>
    <property type="molecule type" value="Genomic_DNA"/>
</dbReference>
<feature type="transmembrane region" description="Helical" evidence="1">
    <location>
        <begin position="42"/>
        <end position="62"/>
    </location>
</feature>
<evidence type="ECO:0000313" key="2">
    <source>
        <dbReference type="EMBL" id="GHO50767.1"/>
    </source>
</evidence>
<gene>
    <name evidence="2" type="ORF">KSX_89300</name>
</gene>
<organism evidence="2 3">
    <name type="scientific">Ktedonospora formicarum</name>
    <dbReference type="NCBI Taxonomy" id="2778364"/>
    <lineage>
        <taxon>Bacteria</taxon>
        <taxon>Bacillati</taxon>
        <taxon>Chloroflexota</taxon>
        <taxon>Ktedonobacteria</taxon>
        <taxon>Ktedonobacterales</taxon>
        <taxon>Ktedonobacteraceae</taxon>
        <taxon>Ktedonospora</taxon>
    </lineage>
</organism>
<feature type="transmembrane region" description="Helical" evidence="1">
    <location>
        <begin position="108"/>
        <end position="133"/>
    </location>
</feature>
<reference evidence="2" key="1">
    <citation type="submission" date="2020-10" db="EMBL/GenBank/DDBJ databases">
        <title>Taxonomic study of unclassified bacteria belonging to the class Ktedonobacteria.</title>
        <authorList>
            <person name="Yabe S."/>
            <person name="Wang C.M."/>
            <person name="Zheng Y."/>
            <person name="Sakai Y."/>
            <person name="Cavaletti L."/>
            <person name="Monciardini P."/>
            <person name="Donadio S."/>
        </authorList>
    </citation>
    <scope>NUCLEOTIDE SEQUENCE</scope>
    <source>
        <strain evidence="2">SOSP1-1</strain>
    </source>
</reference>
<sequence>MTAWESFFVTAGGAAAVLAGLIFVGISINLQKLLERTVVSRGAWVSLLTLIEVLIVSLFMLIPEQPLVALGAEIGGIGLICWIVMSIVTMHQFKHAHKDGFFEGQTWYGVLGMLLLSQLITVPFIVGGVLLLLNKESGIYWTLPGILSALPYSLYMGWVLTVEVNR</sequence>
<keyword evidence="1" id="KW-1133">Transmembrane helix</keyword>
<feature type="transmembrane region" description="Helical" evidence="1">
    <location>
        <begin position="68"/>
        <end position="88"/>
    </location>
</feature>
<evidence type="ECO:0000256" key="1">
    <source>
        <dbReference type="SAM" id="Phobius"/>
    </source>
</evidence>
<keyword evidence="3" id="KW-1185">Reference proteome</keyword>
<accession>A0A8J3IDI9</accession>
<protein>
    <submittedName>
        <fullName evidence="2">Uncharacterized protein</fullName>
    </submittedName>
</protein>
<dbReference type="Proteomes" id="UP000612362">
    <property type="component" value="Unassembled WGS sequence"/>
</dbReference>
<name>A0A8J3IDI9_9CHLR</name>